<dbReference type="Gene3D" id="3.40.50.980">
    <property type="match status" value="6"/>
</dbReference>
<evidence type="ECO:0000256" key="3">
    <source>
        <dbReference type="ARBA" id="ARBA00022450"/>
    </source>
</evidence>
<evidence type="ECO:0000259" key="6">
    <source>
        <dbReference type="PROSITE" id="PS50075"/>
    </source>
</evidence>
<gene>
    <name evidence="7" type="ordered locus">Clocel_3933</name>
</gene>
<dbReference type="Pfam" id="PF13193">
    <property type="entry name" value="AMP-binding_C"/>
    <property type="match status" value="3"/>
</dbReference>
<keyword evidence="4" id="KW-0597">Phosphoprotein</keyword>
<evidence type="ECO:0000256" key="5">
    <source>
        <dbReference type="ARBA" id="ARBA00022598"/>
    </source>
</evidence>
<keyword evidence="8" id="KW-1185">Reference proteome</keyword>
<dbReference type="SUPFAM" id="SSF52777">
    <property type="entry name" value="CoA-dependent acyltransferases"/>
    <property type="match status" value="6"/>
</dbReference>
<dbReference type="GO" id="GO:0031177">
    <property type="term" value="F:phosphopantetheine binding"/>
    <property type="evidence" value="ECO:0007669"/>
    <property type="project" value="InterPro"/>
</dbReference>
<evidence type="ECO:0000256" key="2">
    <source>
        <dbReference type="ARBA" id="ARBA00006432"/>
    </source>
</evidence>
<dbReference type="KEGG" id="ccb:Clocel_3933"/>
<proteinExistence type="inferred from homology"/>
<dbReference type="NCBIfam" id="TIGR01733">
    <property type="entry name" value="AA-adenyl-dom"/>
    <property type="match status" value="3"/>
</dbReference>
<feature type="domain" description="Carrier" evidence="6">
    <location>
        <begin position="3050"/>
        <end position="3123"/>
    </location>
</feature>
<dbReference type="GO" id="GO:0016874">
    <property type="term" value="F:ligase activity"/>
    <property type="evidence" value="ECO:0007669"/>
    <property type="project" value="UniProtKB-KW"/>
</dbReference>
<dbReference type="EMBL" id="CP002160">
    <property type="protein sequence ID" value="ADL53599.1"/>
    <property type="molecule type" value="Genomic_DNA"/>
</dbReference>
<accession>D9SLG2</accession>
<evidence type="ECO:0000313" key="8">
    <source>
        <dbReference type="Proteomes" id="UP000002730"/>
    </source>
</evidence>
<dbReference type="PROSITE" id="PS00455">
    <property type="entry name" value="AMP_BINDING"/>
    <property type="match status" value="3"/>
</dbReference>
<dbReference type="CDD" id="cd19531">
    <property type="entry name" value="LCL_NRPS-like"/>
    <property type="match status" value="2"/>
</dbReference>
<dbReference type="NCBIfam" id="NF003417">
    <property type="entry name" value="PRK04813.1"/>
    <property type="match status" value="3"/>
</dbReference>
<dbReference type="Pfam" id="PF00550">
    <property type="entry name" value="PP-binding"/>
    <property type="match status" value="3"/>
</dbReference>
<dbReference type="SMART" id="SM00823">
    <property type="entry name" value="PKS_PP"/>
    <property type="match status" value="3"/>
</dbReference>
<dbReference type="InterPro" id="IPR020845">
    <property type="entry name" value="AMP-binding_CS"/>
</dbReference>
<dbReference type="Gene3D" id="1.10.1200.10">
    <property type="entry name" value="ACP-like"/>
    <property type="match status" value="3"/>
</dbReference>
<dbReference type="InterPro" id="IPR010071">
    <property type="entry name" value="AA_adenyl_dom"/>
</dbReference>
<dbReference type="GO" id="GO:0044550">
    <property type="term" value="P:secondary metabolite biosynthetic process"/>
    <property type="evidence" value="ECO:0007669"/>
    <property type="project" value="UniProtKB-ARBA"/>
</dbReference>
<feature type="domain" description="Carrier" evidence="6">
    <location>
        <begin position="2003"/>
        <end position="2078"/>
    </location>
</feature>
<dbReference type="InterPro" id="IPR010080">
    <property type="entry name" value="Thioester_reductase-like_dom"/>
</dbReference>
<evidence type="ECO:0000313" key="7">
    <source>
        <dbReference type="EMBL" id="ADL53599.1"/>
    </source>
</evidence>
<dbReference type="InterPro" id="IPR020806">
    <property type="entry name" value="PKS_PP-bd"/>
</dbReference>
<dbReference type="GO" id="GO:0043041">
    <property type="term" value="P:amino acid activation for nonribosomal peptide biosynthetic process"/>
    <property type="evidence" value="ECO:0007669"/>
    <property type="project" value="TreeGrafter"/>
</dbReference>
<dbReference type="InterPro" id="IPR036736">
    <property type="entry name" value="ACP-like_sf"/>
</dbReference>
<dbReference type="GO" id="GO:0005829">
    <property type="term" value="C:cytosol"/>
    <property type="evidence" value="ECO:0007669"/>
    <property type="project" value="TreeGrafter"/>
</dbReference>
<keyword evidence="3" id="KW-0596">Phosphopantetheine</keyword>
<reference evidence="7 8" key="1">
    <citation type="submission" date="2010-08" db="EMBL/GenBank/DDBJ databases">
        <title>Complete sequence of Clostridium cellulovorans 743B.</title>
        <authorList>
            <consortium name="US DOE Joint Genome Institute"/>
            <person name="Lucas S."/>
            <person name="Copeland A."/>
            <person name="Lapidus A."/>
            <person name="Cheng J.-F."/>
            <person name="Bruce D."/>
            <person name="Goodwin L."/>
            <person name="Pitluck S."/>
            <person name="Chertkov O."/>
            <person name="Detter J.C."/>
            <person name="Han C."/>
            <person name="Tapia R."/>
            <person name="Land M."/>
            <person name="Hauser L."/>
            <person name="Chang Y.-J."/>
            <person name="Jeffries C."/>
            <person name="Kyrpides N."/>
            <person name="Ivanova N."/>
            <person name="Mikhailova N."/>
            <person name="Hemme C.L."/>
            <person name="Woyke T."/>
        </authorList>
    </citation>
    <scope>NUCLEOTIDE SEQUENCE [LARGE SCALE GENOMIC DNA]</scope>
    <source>
        <strain evidence="8">ATCC 35296 / DSM 3052 / OCM 3 / 743B</strain>
    </source>
</reference>
<dbReference type="InterPro" id="IPR001242">
    <property type="entry name" value="Condensation_dom"/>
</dbReference>
<dbReference type="FunFam" id="2.30.38.10:FF:000001">
    <property type="entry name" value="Non-ribosomal peptide synthetase PvdI"/>
    <property type="match status" value="3"/>
</dbReference>
<dbReference type="InterPro" id="IPR025110">
    <property type="entry name" value="AMP-bd_C"/>
</dbReference>
<dbReference type="HOGENOM" id="CLU_000022_0_0_9"/>
<dbReference type="FunFam" id="3.40.50.980:FF:000001">
    <property type="entry name" value="Non-ribosomal peptide synthetase"/>
    <property type="match status" value="3"/>
</dbReference>
<dbReference type="Proteomes" id="UP000002730">
    <property type="component" value="Chromosome"/>
</dbReference>
<keyword evidence="5" id="KW-0436">Ligase</keyword>
<dbReference type="InterPro" id="IPR045851">
    <property type="entry name" value="AMP-bd_C_sf"/>
</dbReference>
<dbReference type="InterPro" id="IPR023213">
    <property type="entry name" value="CAT-like_dom_sf"/>
</dbReference>
<dbReference type="SUPFAM" id="SSF51735">
    <property type="entry name" value="NAD(P)-binding Rossmann-fold domains"/>
    <property type="match status" value="1"/>
</dbReference>
<dbReference type="PROSITE" id="PS50075">
    <property type="entry name" value="CARRIER"/>
    <property type="match status" value="3"/>
</dbReference>
<dbReference type="eggNOG" id="COG1020">
    <property type="taxonomic scope" value="Bacteria"/>
</dbReference>
<dbReference type="GO" id="GO:0008610">
    <property type="term" value="P:lipid biosynthetic process"/>
    <property type="evidence" value="ECO:0007669"/>
    <property type="project" value="UniProtKB-ARBA"/>
</dbReference>
<evidence type="ECO:0000256" key="1">
    <source>
        <dbReference type="ARBA" id="ARBA00001957"/>
    </source>
</evidence>
<dbReference type="InterPro" id="IPR013120">
    <property type="entry name" value="FAR_NAD-bd"/>
</dbReference>
<evidence type="ECO:0000256" key="4">
    <source>
        <dbReference type="ARBA" id="ARBA00022553"/>
    </source>
</evidence>
<dbReference type="Gene3D" id="2.30.38.10">
    <property type="entry name" value="Luciferase, Domain 3"/>
    <property type="match status" value="3"/>
</dbReference>
<dbReference type="RefSeq" id="WP_013291952.1">
    <property type="nucleotide sequence ID" value="NC_014393.1"/>
</dbReference>
<dbReference type="STRING" id="573061.Clocel_3933"/>
<dbReference type="Gene3D" id="3.30.559.30">
    <property type="entry name" value="Nonribosomal peptide synthetase, condensation domain"/>
    <property type="match status" value="3"/>
</dbReference>
<sequence length="3545" mass="408825">MDSINKKIEITHPQKRIWYNELMFPNTPMHNIIYKIHIAGDLDIHMLEKAINLIIEKNDSFRLKFYEEDGKLYQYVSEYKFININFLDFTLYSDDAKSKFKEFYTEEGTKILYKQNELLFKCFIYRIDEENMGVCFFIHHLICDGMSCNILLKQLFNVYEQLCNNETIKSEVENSYIDFIYEEKEYLNSQEFEENKKFWKDKFSNLNENSLYINSKSAKSKTKLFPLNEGICEELKKFLNEKKVSLNKFFISLSSIYMSRILNDNDITLAVACFNRSNERQRNTIGMFTGTMPLRINIEESNTINEFLDYLNIELKSCYYNQKYPYDLLAQDLELKKKGVDSLFKFCVNYYVFESYNCGNFNDVSISSEALPQEYTNIPLHIFIKEYKKDGKIEIEVQYRIEDYTEQQVIQMVKGMEVIANNIIKNSNVKISELQIVSEEEKNIILNEFNNRKRKYNDNKTIKELFEEVVEKAQDKTALVSKGEYLTYKQLNEKTNQLANLLVRKGVKKDEIIPILCDRSIDTIVAMLAVIKSGAAYLPIDEDYPKARINYMLKDSNSRILLIKKHQIEKVDLEKVNIQLVDLNDEEIFKGNKENIKNINSPEDLAYVIYTSGSTGNPKGVCVENRHLIKLVDSPEYIEVKESDKVLQSGSLSFDASVFQIWIALLNGITLHLEDNNLIINDTALEAYIDNNKITLMLMPTPLFNQYSESNIAIFKNLRCLIVGGDVLVSKTVSKITQLYNDFKIINAYGPTENTVISTVYEIKGQWDKNIAVPIGIPIVDSTAYIMDKHNNLLPIGVPGELCVGGDRIARGYLNREELTKEKFIENPYVKGERIYRTGDLAKWMPDGNIYFMGRIDYQVKINGFRIELQEIEAQILKYSKIKEAVVDDKKDYSGNKYLCAYVVSDEKISSKEIKDFLEKELPNYMIPSYIMQLERMPVNSNGKIDRKALPVPDLSQHTTKFIEPRTEMEQKLEQIWCKLFKVQKVSIKDNFFELGGNSLIAISLVSKIHKELKLKIIVTDIFSNPSIEELAGYLNSITTNEALSFREIEKVEEREYYEASAVQKRIYAINQRNVDSTNYNIPIAYLIKGNFHKEGFEKSICQLINRHEALRTSFHVMDENIFQKVHSKVDFKVDYIKVYSKFDINKVQAEKLIKPFDLSKAPLIRGNVIEFSDTSILMIDIHHIVADGVSMSIITKELSSLYNGDKLNEIKIQYKDFSHWQSKLYKDGLLELQERYWVDKFQGEIPKLNVPLDYKNGQDENFQGDTINFEISKNLTERINKTITALGITKFMFYVAAYNVLLYKYTNQEDLIIGTPVAGRTHEDLKGTVGMFVNTLPLRNRIIKNMSFRDFLEQVKGTSLEAFENQNYDIKNLIEKLNIKKDSLFNVIFSFENVNIENLKFNGAQIEPYKFKNDVAKFPISMVLNEGKEKILGELEYQTALYKKETIENFAEHYINILTKLTNDLDKPIDEFDILSEAEKDIIVKRFKNIKREDVRDKTIKELFEEVAEKAQDKTALVSKGEHLTYKQLNEKANQLATLLVRKSVKKDEIIPILCDRSIDTIVAMLAIIKSGAAYLPIDEDYPKARIDYMLEDSKSKILLIKKHQFEKVNLEKDNIELVDLNDEEIFKGNKENIRNINSPEDLAYVIYTSGSTGNPKGVCVENRHLVKLVDNPDYIEVKESDKVLQSGSLSFDASVFQIWIALLNGITLHLEDNNLIINDTALEAYIDNNKITLMLMPTPLFNQYSESNIAIFKNLRCLLVGGDVLVSKAVSKITQLYDNLKIINAYGPTENTVISTVYEVKRPWNENIIVPIGIPMADSTAYIMDKHNNLLPIGVAGELCVGGDRIARGYLNREELTKEKFIENPYVKGERIYRTGDLAKWMPDGNIYFMGRIDYQVKINGFRIELQEIEAQILKYSKIKEAVVADKKDDNGNKYLCAYVVSDEKISSKEIKDFLKKELPNYMIPSYIMQLERIPVNSNGKINRKALPVPDLSHDEIEVIKPRTEMEQKLEQIWCKLFKTQKVSIKDNFFELGGNSLIAISLVSKIYKELELRIAVTDVFRNPSIEELAGYLNSMTVGYLNSTTTDESFNFREIEKVEEKEYYEASAVQKRIYAVNQKNVDITNYNIPIAYSIKGNFNKESFQRSIRQLINRHEALRTSFHVMDENIFQKVHSKVDFKVDYIKVYSKFDINKVQAEKLIKPFDLSKAPLIRGNVIEFSDTSILMIDIHHIVADGVSMSIITKELSSLYNGDKLNEIKIQYKDFSHWQSKLYKDGLLELQERYWVDKFQGEIPKLNVPLDYKNGQGKNFQGDTINFEINEALTESINKTITGLGVTKFMFYIAAYNVLLYKYTGQEDLIVGIPAAGRTHEDLKYTVGMFVNTLPLRNRIIGHRSFRDFLEQVKVTSLEAFENQNYDLKNLIEKLNIKNDSLVDVIFSFQDVSIENLKLNDSQVETYKFKNNIAKFPISMIFNESKEKILGELEYQTALYKKETIENFVAHYINILTKLTNDLDKPIDEFDILSKTETDLILKKFNNTKRKYARDKTIKELFEEVAEKMQDKTAIVSKGDCLTYRQLNERSNQISKLLVRMGVKKEDIVSIVCDKSIDTIIAMLAIIKSGAAYLPIDEDYPKARIDYMIKDSNSKILLIKKHQLEKVNLKKLNIQLMDLNDEEIFKESKENLQTTNLPEDLAYVIYTSGSTGNPKGVCVENRNLVNLITNADYIRIKENDKVLQAGSLSFDASVFQIWIALLNGITLHLENNNLIINDAALETYIDDNEITIMVMPTPLFNQYSESNEEIFKNLRCLLVGGDVLSSKQVSKITQRYKDLKILNGYGPTENTVASTIYEVTKKWDENIVVPIGTPIANSTAYILDKNNNLLPIGVPGELCVGGDGITRGYLNKEELTKEKFIENPYVKGEIIYKTGDLAKWLPDGNIQFIGRIDYQVKINGFRIELQEVEAELIKYPKVKEAVVDDQKDYSGNKYLCAYIVSNEKISPKEIKGFLKKELPNYMIPSYIMQLESIPMNSSGKIDRKALPIPKLTDLNEEYIAPKNSVEEKISEAWSKTLGLKEISTDSNFFEIGGNSLKAISVVSRLATEFIIAINDMFKYPTIKQLALNIKLKKEAPSLKNNEVQGQVAATLFEEENQIPKAIEPLYHSYRDDIKRYTSINLNDEVVYKNILLTGATGYVGVNILKELLLSTDSKIYLLLRGKDTKEAEDRIIQKTTFYFGQEFYHKYKNRVMILKGDISEKYLGLDIDSYEKLSLKIDCIINSAANVKHYGRYEESYNINVLGTKHLLDFAKEGLLKDFNQISTISVGSGRVSNKDLVMFSEEDIYIGQESDNVYVRSKLEAEKLVQEASKDLLNTKIFRLGNVTFNYETGIFQENIAENAVYRNIKAFIRLNCIPKIKENIFDFSYVDQLSKAVILLFNKVNCKNQVFHIENPEKIGTMDLAKILERKYEKLELKSIDEFREYISLKSEDEELKEYVDDVMVHLGLLENYNSTTFMTVSDRTNAILKKLGFQWSQLNKAAVERMLDYCERVNFL</sequence>
<feature type="domain" description="Carrier" evidence="6">
    <location>
        <begin position="964"/>
        <end position="1039"/>
    </location>
</feature>
<dbReference type="Gene3D" id="3.30.300.30">
    <property type="match status" value="3"/>
</dbReference>
<dbReference type="InterPro" id="IPR036291">
    <property type="entry name" value="NAD(P)-bd_dom_sf"/>
</dbReference>
<dbReference type="PANTHER" id="PTHR45527:SF1">
    <property type="entry name" value="FATTY ACID SYNTHASE"/>
    <property type="match status" value="1"/>
</dbReference>
<dbReference type="Pfam" id="PF07993">
    <property type="entry name" value="NAD_binding_4"/>
    <property type="match status" value="1"/>
</dbReference>
<dbReference type="InterPro" id="IPR000873">
    <property type="entry name" value="AMP-dep_synth/lig_dom"/>
</dbReference>
<dbReference type="FunFam" id="1.10.1200.10:FF:000005">
    <property type="entry name" value="Nonribosomal peptide synthetase 1"/>
    <property type="match status" value="2"/>
</dbReference>
<dbReference type="InterPro" id="IPR009081">
    <property type="entry name" value="PP-bd_ACP"/>
</dbReference>
<name>D9SLG2_CLOC7</name>
<dbReference type="SUPFAM" id="SSF47336">
    <property type="entry name" value="ACP-like"/>
    <property type="match status" value="3"/>
</dbReference>
<organism evidence="7 8">
    <name type="scientific">Clostridium cellulovorans (strain ATCC 35296 / DSM 3052 / OCM 3 / 743B)</name>
    <dbReference type="NCBI Taxonomy" id="573061"/>
    <lineage>
        <taxon>Bacteria</taxon>
        <taxon>Bacillati</taxon>
        <taxon>Bacillota</taxon>
        <taxon>Clostridia</taxon>
        <taxon>Eubacteriales</taxon>
        <taxon>Clostridiaceae</taxon>
        <taxon>Clostridium</taxon>
    </lineage>
</organism>
<comment type="similarity">
    <text evidence="2">Belongs to the ATP-dependent AMP-binding enzyme family.</text>
</comment>
<dbReference type="Gene3D" id="3.40.50.720">
    <property type="entry name" value="NAD(P)-binding Rossmann-like Domain"/>
    <property type="match status" value="1"/>
</dbReference>
<dbReference type="CDD" id="cd12117">
    <property type="entry name" value="A_NRPS_Srf_like"/>
    <property type="match status" value="2"/>
</dbReference>
<protein>
    <submittedName>
        <fullName evidence="7">Amino acid adenylation domain protein</fullName>
    </submittedName>
</protein>
<dbReference type="Pfam" id="PF00501">
    <property type="entry name" value="AMP-binding"/>
    <property type="match status" value="3"/>
</dbReference>
<dbReference type="PANTHER" id="PTHR45527">
    <property type="entry name" value="NONRIBOSOMAL PEPTIDE SYNTHETASE"/>
    <property type="match status" value="1"/>
</dbReference>
<dbReference type="FunFam" id="3.40.50.12780:FF:000012">
    <property type="entry name" value="Non-ribosomal peptide synthetase"/>
    <property type="match status" value="3"/>
</dbReference>
<dbReference type="FunFam" id="3.30.300.30:FF:000010">
    <property type="entry name" value="Enterobactin synthetase component F"/>
    <property type="match status" value="3"/>
</dbReference>
<dbReference type="Pfam" id="PF00668">
    <property type="entry name" value="Condensation"/>
    <property type="match status" value="3"/>
</dbReference>
<dbReference type="CDD" id="cd05235">
    <property type="entry name" value="SDR_e1"/>
    <property type="match status" value="1"/>
</dbReference>
<dbReference type="SUPFAM" id="SSF56801">
    <property type="entry name" value="Acetyl-CoA synthetase-like"/>
    <property type="match status" value="3"/>
</dbReference>
<dbReference type="Gene3D" id="3.30.559.10">
    <property type="entry name" value="Chloramphenicol acetyltransferase-like domain"/>
    <property type="match status" value="3"/>
</dbReference>
<comment type="cofactor">
    <cofactor evidence="1">
        <name>pantetheine 4'-phosphate</name>
        <dbReference type="ChEBI" id="CHEBI:47942"/>
    </cofactor>
</comment>